<dbReference type="GO" id="GO:0030170">
    <property type="term" value="F:pyridoxal phosphate binding"/>
    <property type="evidence" value="ECO:0007669"/>
    <property type="project" value="InterPro"/>
</dbReference>
<dbReference type="AlphaFoldDB" id="A0A9N9UC15"/>
<proteinExistence type="inferred from homology"/>
<dbReference type="GO" id="GO:0006520">
    <property type="term" value="P:amino acid metabolic process"/>
    <property type="evidence" value="ECO:0007669"/>
    <property type="project" value="TreeGrafter"/>
</dbReference>
<dbReference type="Pfam" id="PF00155">
    <property type="entry name" value="Aminotran_1_2"/>
    <property type="match status" value="1"/>
</dbReference>
<dbReference type="GO" id="GO:0008483">
    <property type="term" value="F:transaminase activity"/>
    <property type="evidence" value="ECO:0007669"/>
    <property type="project" value="TreeGrafter"/>
</dbReference>
<dbReference type="InterPro" id="IPR050478">
    <property type="entry name" value="Ethylene_sulfur-biosynth"/>
</dbReference>
<dbReference type="InterPro" id="IPR015421">
    <property type="entry name" value="PyrdxlP-dep_Trfase_major"/>
</dbReference>
<dbReference type="PROSITE" id="PS00105">
    <property type="entry name" value="AA_TRANSFER_CLASS_1"/>
    <property type="match status" value="1"/>
</dbReference>
<evidence type="ECO:0000256" key="1">
    <source>
        <dbReference type="ARBA" id="ARBA00007441"/>
    </source>
</evidence>
<evidence type="ECO:0000256" key="2">
    <source>
        <dbReference type="ARBA" id="ARBA00022898"/>
    </source>
</evidence>
<sequence>MGSMPTRNLSTRGLAASESGRAAPVWNIMPDVWDPVSNPEGYVNLGAAENALMHDTLIENMRKSFSPTVKTLTYGDGMTGTERIKSSMAQFLNRHLKPFRSLEPSHLKITNGCSSAVEHLMFALANPGEGILLGQPFYGTFAPDIELRFGAKLLPVPFRDVDPLGLDAVAAYEKVLQESSENGVNTAALLISHPHNPLGRCYPKKVLVELMQLCEKYKIHFISDEIYALSTWENTVDEVEPVPFESVLSIDTKDLIDPSRVHIIWGISKDFGANGLRLGALISQSNPALHDAMLTVGLYSTPSLVSDQLTTAFLEDQQWSDSYIAENRRRMSEQYVVVTAWAKKYGIPYTPGANAAFFLWLDLGAYFRALHPQFCHMDIQSVITKALLDRKVYVASGKDYGSEKVGWYRIVFTYKLPYLTKGLDRIVSGLQNLSTTRINKQPTSRETPPL</sequence>
<keyword evidence="2" id="KW-0663">Pyridoxal phosphate</keyword>
<dbReference type="PRINTS" id="PR00753">
    <property type="entry name" value="ACCSYNTHASE"/>
</dbReference>
<dbReference type="CDD" id="cd00609">
    <property type="entry name" value="AAT_like"/>
    <property type="match status" value="1"/>
</dbReference>
<accession>A0A9N9UC15</accession>
<evidence type="ECO:0000313" key="4">
    <source>
        <dbReference type="EMBL" id="CAG9982668.1"/>
    </source>
</evidence>
<reference evidence="4" key="1">
    <citation type="submission" date="2021-10" db="EMBL/GenBank/DDBJ databases">
        <authorList>
            <person name="Piombo E."/>
        </authorList>
    </citation>
    <scope>NUCLEOTIDE SEQUENCE</scope>
</reference>
<dbReference type="OrthoDB" id="7042322at2759"/>
<dbReference type="Gene3D" id="3.90.1150.10">
    <property type="entry name" value="Aspartate Aminotransferase, domain 1"/>
    <property type="match status" value="1"/>
</dbReference>
<dbReference type="InterPro" id="IPR015422">
    <property type="entry name" value="PyrdxlP-dep_Trfase_small"/>
</dbReference>
<gene>
    <name evidence="4" type="ORF">CBYS24578_00017498</name>
</gene>
<dbReference type="Proteomes" id="UP000754883">
    <property type="component" value="Unassembled WGS sequence"/>
</dbReference>
<organism evidence="4 5">
    <name type="scientific">Clonostachys byssicola</name>
    <dbReference type="NCBI Taxonomy" id="160290"/>
    <lineage>
        <taxon>Eukaryota</taxon>
        <taxon>Fungi</taxon>
        <taxon>Dikarya</taxon>
        <taxon>Ascomycota</taxon>
        <taxon>Pezizomycotina</taxon>
        <taxon>Sordariomycetes</taxon>
        <taxon>Hypocreomycetidae</taxon>
        <taxon>Hypocreales</taxon>
        <taxon>Bionectriaceae</taxon>
        <taxon>Clonostachys</taxon>
    </lineage>
</organism>
<dbReference type="InterPro" id="IPR004839">
    <property type="entry name" value="Aminotransferase_I/II_large"/>
</dbReference>
<comment type="similarity">
    <text evidence="1">Belongs to the class-I pyridoxal-phosphate-dependent aminotransferase family.</text>
</comment>
<keyword evidence="5" id="KW-1185">Reference proteome</keyword>
<dbReference type="InterPro" id="IPR004838">
    <property type="entry name" value="NHTrfase_class1_PyrdxlP-BS"/>
</dbReference>
<comment type="caution">
    <text evidence="4">The sequence shown here is derived from an EMBL/GenBank/DDBJ whole genome shotgun (WGS) entry which is preliminary data.</text>
</comment>
<dbReference type="PANTHER" id="PTHR43795">
    <property type="entry name" value="BIFUNCTIONAL ASPARTATE AMINOTRANSFERASE AND GLUTAMATE/ASPARTATE-PREPHENATE AMINOTRANSFERASE-RELATED"/>
    <property type="match status" value="1"/>
</dbReference>
<dbReference type="Gene3D" id="3.40.640.10">
    <property type="entry name" value="Type I PLP-dependent aspartate aminotransferase-like (Major domain)"/>
    <property type="match status" value="1"/>
</dbReference>
<feature type="domain" description="Aminotransferase class I/classII large" evidence="3">
    <location>
        <begin position="42"/>
        <end position="425"/>
    </location>
</feature>
<evidence type="ECO:0000259" key="3">
    <source>
        <dbReference type="Pfam" id="PF00155"/>
    </source>
</evidence>
<name>A0A9N9UC15_9HYPO</name>
<protein>
    <recommendedName>
        <fullName evidence="3">Aminotransferase class I/classII large domain-containing protein</fullName>
    </recommendedName>
</protein>
<dbReference type="InterPro" id="IPR015424">
    <property type="entry name" value="PyrdxlP-dep_Trfase"/>
</dbReference>
<dbReference type="EMBL" id="CABFNO020001343">
    <property type="protein sequence ID" value="CAG9982668.1"/>
    <property type="molecule type" value="Genomic_DNA"/>
</dbReference>
<evidence type="ECO:0000313" key="5">
    <source>
        <dbReference type="Proteomes" id="UP000754883"/>
    </source>
</evidence>
<dbReference type="PANTHER" id="PTHR43795:SF63">
    <property type="entry name" value="PUTATIVE (AFU_ORTHOLOGUE AFUA_4G00630)-RELATED"/>
    <property type="match status" value="1"/>
</dbReference>
<dbReference type="SUPFAM" id="SSF53383">
    <property type="entry name" value="PLP-dependent transferases"/>
    <property type="match status" value="1"/>
</dbReference>